<reference evidence="2 3" key="1">
    <citation type="journal article" date="2018" name="Proc. R. Soc. B">
        <title>A non-coding region near Follistatin controls head colour polymorphism in the Gouldian finch.</title>
        <authorList>
            <person name="Toomey M.B."/>
            <person name="Marques C.I."/>
            <person name="Andrade P."/>
            <person name="Araujo P.M."/>
            <person name="Sabatino S."/>
            <person name="Gazda M.A."/>
            <person name="Afonso S."/>
            <person name="Lopes R.J."/>
            <person name="Corbo J.C."/>
            <person name="Carneiro M."/>
        </authorList>
    </citation>
    <scope>NUCLEOTIDE SEQUENCE [LARGE SCALE GENOMIC DNA]</scope>
    <source>
        <strain evidence="2">Red01</strain>
        <tissue evidence="2">Muscle</tissue>
    </source>
</reference>
<dbReference type="AlphaFoldDB" id="A0A3L8SXB1"/>
<evidence type="ECO:0000256" key="1">
    <source>
        <dbReference type="SAM" id="MobiDB-lite"/>
    </source>
</evidence>
<comment type="caution">
    <text evidence="2">The sequence shown here is derived from an EMBL/GenBank/DDBJ whole genome shotgun (WGS) entry which is preliminary data.</text>
</comment>
<gene>
    <name evidence="2" type="ORF">DV515_00002973</name>
</gene>
<dbReference type="EMBL" id="QUSF01000005">
    <property type="protein sequence ID" value="RLW09133.1"/>
    <property type="molecule type" value="Genomic_DNA"/>
</dbReference>
<sequence length="90" mass="9838">PLEPALGHGPRQALQSPGRRRRRVTLRLSLGTRRARLGKGQLGPECTSETRGGLGPRFLEPGSLRGSVDPQRCGQRWLWAGASCSLLRVK</sequence>
<feature type="region of interest" description="Disordered" evidence="1">
    <location>
        <begin position="1"/>
        <end position="25"/>
    </location>
</feature>
<dbReference type="OrthoDB" id="10627672at2759"/>
<feature type="region of interest" description="Disordered" evidence="1">
    <location>
        <begin position="37"/>
        <end position="63"/>
    </location>
</feature>
<feature type="non-terminal residue" evidence="2">
    <location>
        <position position="1"/>
    </location>
</feature>
<accession>A0A3L8SXB1</accession>
<organism evidence="2 3">
    <name type="scientific">Chloebia gouldiae</name>
    <name type="common">Gouldian finch</name>
    <name type="synonym">Erythrura gouldiae</name>
    <dbReference type="NCBI Taxonomy" id="44316"/>
    <lineage>
        <taxon>Eukaryota</taxon>
        <taxon>Metazoa</taxon>
        <taxon>Chordata</taxon>
        <taxon>Craniata</taxon>
        <taxon>Vertebrata</taxon>
        <taxon>Euteleostomi</taxon>
        <taxon>Archelosauria</taxon>
        <taxon>Archosauria</taxon>
        <taxon>Dinosauria</taxon>
        <taxon>Saurischia</taxon>
        <taxon>Theropoda</taxon>
        <taxon>Coelurosauria</taxon>
        <taxon>Aves</taxon>
        <taxon>Neognathae</taxon>
        <taxon>Neoaves</taxon>
        <taxon>Telluraves</taxon>
        <taxon>Australaves</taxon>
        <taxon>Passeriformes</taxon>
        <taxon>Passeroidea</taxon>
        <taxon>Passeridae</taxon>
        <taxon>Chloebia</taxon>
    </lineage>
</organism>
<keyword evidence="3" id="KW-1185">Reference proteome</keyword>
<dbReference type="Proteomes" id="UP000276834">
    <property type="component" value="Unassembled WGS sequence"/>
</dbReference>
<name>A0A3L8SXB1_CHLGU</name>
<evidence type="ECO:0000313" key="3">
    <source>
        <dbReference type="Proteomes" id="UP000276834"/>
    </source>
</evidence>
<protein>
    <submittedName>
        <fullName evidence="2">Uncharacterized protein</fullName>
    </submittedName>
</protein>
<evidence type="ECO:0000313" key="2">
    <source>
        <dbReference type="EMBL" id="RLW09133.1"/>
    </source>
</evidence>
<proteinExistence type="predicted"/>